<dbReference type="GO" id="GO:0016020">
    <property type="term" value="C:membrane"/>
    <property type="evidence" value="ECO:0007669"/>
    <property type="project" value="UniProtKB-SubCell"/>
</dbReference>
<evidence type="ECO:0000256" key="1">
    <source>
        <dbReference type="ARBA" id="ARBA00004141"/>
    </source>
</evidence>
<keyword evidence="7 8" id="KW-0807">Transducer</keyword>
<proteinExistence type="inferred from homology"/>
<evidence type="ECO:0000313" key="12">
    <source>
        <dbReference type="Proteomes" id="UP000005408"/>
    </source>
</evidence>
<dbReference type="InterPro" id="IPR000276">
    <property type="entry name" value="GPCR_Rhodpsn"/>
</dbReference>
<dbReference type="SUPFAM" id="SSF81321">
    <property type="entry name" value="Family A G protein-coupled receptor-like"/>
    <property type="match status" value="1"/>
</dbReference>
<evidence type="ECO:0000256" key="7">
    <source>
        <dbReference type="ARBA" id="ARBA00023224"/>
    </source>
</evidence>
<dbReference type="Gene3D" id="1.20.1070.10">
    <property type="entry name" value="Rhodopsin 7-helix transmembrane proteins"/>
    <property type="match status" value="1"/>
</dbReference>
<evidence type="ECO:0000259" key="10">
    <source>
        <dbReference type="PROSITE" id="PS50262"/>
    </source>
</evidence>
<name>A0A8W8JNY3_MAGGI</name>
<dbReference type="PRINTS" id="PR00237">
    <property type="entry name" value="GPCRRHODOPSN"/>
</dbReference>
<evidence type="ECO:0000256" key="4">
    <source>
        <dbReference type="ARBA" id="ARBA00023040"/>
    </source>
</evidence>
<keyword evidence="3 9" id="KW-1133">Transmembrane helix</keyword>
<feature type="transmembrane region" description="Helical" evidence="9">
    <location>
        <begin position="153"/>
        <end position="173"/>
    </location>
</feature>
<dbReference type="PANTHER" id="PTHR24243:SF208">
    <property type="entry name" value="PYROKININ-1 RECEPTOR"/>
    <property type="match status" value="1"/>
</dbReference>
<organism evidence="11 12">
    <name type="scientific">Magallana gigas</name>
    <name type="common">Pacific oyster</name>
    <name type="synonym">Crassostrea gigas</name>
    <dbReference type="NCBI Taxonomy" id="29159"/>
    <lineage>
        <taxon>Eukaryota</taxon>
        <taxon>Metazoa</taxon>
        <taxon>Spiralia</taxon>
        <taxon>Lophotrochozoa</taxon>
        <taxon>Mollusca</taxon>
        <taxon>Bivalvia</taxon>
        <taxon>Autobranchia</taxon>
        <taxon>Pteriomorphia</taxon>
        <taxon>Ostreida</taxon>
        <taxon>Ostreoidea</taxon>
        <taxon>Ostreidae</taxon>
        <taxon>Magallana</taxon>
    </lineage>
</organism>
<feature type="transmembrane region" description="Helical" evidence="9">
    <location>
        <begin position="41"/>
        <end position="63"/>
    </location>
</feature>
<evidence type="ECO:0000313" key="11">
    <source>
        <dbReference type="EnsemblMetazoa" id="G19744.1:cds"/>
    </source>
</evidence>
<feature type="domain" description="G-protein coupled receptors family 1 profile" evidence="10">
    <location>
        <begin position="55"/>
        <end position="348"/>
    </location>
</feature>
<feature type="transmembrane region" description="Helical" evidence="9">
    <location>
        <begin position="75"/>
        <end position="95"/>
    </location>
</feature>
<keyword evidence="4 8" id="KW-0297">G-protein coupled receptor</keyword>
<dbReference type="PROSITE" id="PS00237">
    <property type="entry name" value="G_PROTEIN_RECEP_F1_1"/>
    <property type="match status" value="1"/>
</dbReference>
<feature type="transmembrane region" description="Helical" evidence="9">
    <location>
        <begin position="115"/>
        <end position="133"/>
    </location>
</feature>
<dbReference type="CDD" id="cd00637">
    <property type="entry name" value="7tm_classA_rhodopsin-like"/>
    <property type="match status" value="1"/>
</dbReference>
<protein>
    <recommendedName>
        <fullName evidence="10">G-protein coupled receptors family 1 profile domain-containing protein</fullName>
    </recommendedName>
</protein>
<dbReference type="PANTHER" id="PTHR24243">
    <property type="entry name" value="G-PROTEIN COUPLED RECEPTOR"/>
    <property type="match status" value="1"/>
</dbReference>
<evidence type="ECO:0000256" key="2">
    <source>
        <dbReference type="ARBA" id="ARBA00022692"/>
    </source>
</evidence>
<sequence>METSSFLTSYWNNSNGTDSSKDASYLLLKLNNQKALRDLPVIMFLVILMVVGISGNIVVCIIYSKAKKKSTSDIFILNLAVLDLLSCTFGIPLEIADLSLPYMFNAPAVCSVGRTLESCTVMASVLTLVFISIDRYKRICNLGESFKTSTVKIMCVVGLCIGTVSSLPFLVVMGKRTINLGLSGIEGVGCEISDDMKHTTFTFAVYTVMLIFFTVGLAFVIFVYARISIFLRRTRSMRIRHIEESNNSNKTSTTGTQQIHLVELESITAESRHQSSTDNHHQEAVHALSRETPITSGVKVTRTTTIFVAITIAFIISFLPFLLVMILYSTIKDIEKETPSNVYQVNMY</sequence>
<dbReference type="Pfam" id="PF00001">
    <property type="entry name" value="7tm_1"/>
    <property type="match status" value="1"/>
</dbReference>
<dbReference type="AlphaFoldDB" id="A0A8W8JNY3"/>
<feature type="transmembrane region" description="Helical" evidence="9">
    <location>
        <begin position="306"/>
        <end position="331"/>
    </location>
</feature>
<keyword evidence="5 9" id="KW-0472">Membrane</keyword>
<dbReference type="EnsemblMetazoa" id="G19744.1">
    <property type="protein sequence ID" value="G19744.1:cds"/>
    <property type="gene ID" value="G19744"/>
</dbReference>
<comment type="similarity">
    <text evidence="8">Belongs to the G-protein coupled receptor 1 family.</text>
</comment>
<evidence type="ECO:0000256" key="3">
    <source>
        <dbReference type="ARBA" id="ARBA00022989"/>
    </source>
</evidence>
<comment type="subcellular location">
    <subcellularLocation>
        <location evidence="1">Membrane</location>
        <topology evidence="1">Multi-pass membrane protein</topology>
    </subcellularLocation>
</comment>
<feature type="transmembrane region" description="Helical" evidence="9">
    <location>
        <begin position="203"/>
        <end position="231"/>
    </location>
</feature>
<keyword evidence="6 8" id="KW-0675">Receptor</keyword>
<evidence type="ECO:0000256" key="5">
    <source>
        <dbReference type="ARBA" id="ARBA00023136"/>
    </source>
</evidence>
<reference evidence="11" key="1">
    <citation type="submission" date="2022-08" db="UniProtKB">
        <authorList>
            <consortium name="EnsemblMetazoa"/>
        </authorList>
    </citation>
    <scope>IDENTIFICATION</scope>
    <source>
        <strain evidence="11">05x7-T-G4-1.051#20</strain>
    </source>
</reference>
<dbReference type="Proteomes" id="UP000005408">
    <property type="component" value="Unassembled WGS sequence"/>
</dbReference>
<dbReference type="GO" id="GO:0004930">
    <property type="term" value="F:G protein-coupled receptor activity"/>
    <property type="evidence" value="ECO:0007669"/>
    <property type="project" value="UniProtKB-KW"/>
</dbReference>
<keyword evidence="12" id="KW-1185">Reference proteome</keyword>
<evidence type="ECO:0000256" key="9">
    <source>
        <dbReference type="SAM" id="Phobius"/>
    </source>
</evidence>
<evidence type="ECO:0000256" key="8">
    <source>
        <dbReference type="RuleBase" id="RU000688"/>
    </source>
</evidence>
<evidence type="ECO:0000256" key="6">
    <source>
        <dbReference type="ARBA" id="ARBA00023170"/>
    </source>
</evidence>
<keyword evidence="2 8" id="KW-0812">Transmembrane</keyword>
<accession>A0A8W8JNY3</accession>
<dbReference type="InterPro" id="IPR017452">
    <property type="entry name" value="GPCR_Rhodpsn_7TM"/>
</dbReference>
<dbReference type="PROSITE" id="PS50262">
    <property type="entry name" value="G_PROTEIN_RECEP_F1_2"/>
    <property type="match status" value="1"/>
</dbReference>